<gene>
    <name evidence="2" type="ORF">WN48_03807</name>
</gene>
<organism evidence="2 3">
    <name type="scientific">Eufriesea mexicana</name>
    <dbReference type="NCBI Taxonomy" id="516756"/>
    <lineage>
        <taxon>Eukaryota</taxon>
        <taxon>Metazoa</taxon>
        <taxon>Ecdysozoa</taxon>
        <taxon>Arthropoda</taxon>
        <taxon>Hexapoda</taxon>
        <taxon>Insecta</taxon>
        <taxon>Pterygota</taxon>
        <taxon>Neoptera</taxon>
        <taxon>Endopterygota</taxon>
        <taxon>Hymenoptera</taxon>
        <taxon>Apocrita</taxon>
        <taxon>Aculeata</taxon>
        <taxon>Apoidea</taxon>
        <taxon>Anthophila</taxon>
        <taxon>Apidae</taxon>
        <taxon>Eufriesea</taxon>
    </lineage>
</organism>
<feature type="signal peptide" evidence="1">
    <location>
        <begin position="1"/>
        <end position="19"/>
    </location>
</feature>
<dbReference type="OrthoDB" id="8180611at2759"/>
<feature type="chain" id="PRO_5016422554" evidence="1">
    <location>
        <begin position="20"/>
        <end position="215"/>
    </location>
</feature>
<evidence type="ECO:0000313" key="3">
    <source>
        <dbReference type="Proteomes" id="UP000250275"/>
    </source>
</evidence>
<name>A0A310SP02_9HYME</name>
<evidence type="ECO:0000313" key="2">
    <source>
        <dbReference type="EMBL" id="OAD56067.1"/>
    </source>
</evidence>
<dbReference type="AlphaFoldDB" id="A0A310SP02"/>
<proteinExistence type="predicted"/>
<accession>A0A310SP02</accession>
<keyword evidence="3" id="KW-1185">Reference proteome</keyword>
<reference evidence="2 3" key="1">
    <citation type="submission" date="2015-07" db="EMBL/GenBank/DDBJ databases">
        <title>The genome of Eufriesea mexicana.</title>
        <authorList>
            <person name="Pan H."/>
            <person name="Kapheim K."/>
        </authorList>
    </citation>
    <scope>NUCLEOTIDE SEQUENCE [LARGE SCALE GENOMIC DNA]</scope>
    <source>
        <strain evidence="2">0111107269</strain>
        <tissue evidence="2">Whole body</tissue>
    </source>
</reference>
<evidence type="ECO:0000256" key="1">
    <source>
        <dbReference type="SAM" id="SignalP"/>
    </source>
</evidence>
<sequence>MRAPWLVLILAEILGLVLGDHACHRNDTDLAGCGQRSQKILSRRRRLAFPKGSTFVMTMSLVQPIQVKLPSNWNLVFEFDVIWPILQENLRKKLPMKRRWMVKRRHRRELYATLETALDRYDLFLFLVFGARFEAEGNSFQPEFAGETVRPEDDLRGEDDVEPSWRVVRGGRHSIGIKQRRGRGGRRFLRRCLQDRDALRRCVSMSCFFLEAVAV</sequence>
<protein>
    <submittedName>
        <fullName evidence="2">Uncharacterized protein</fullName>
    </submittedName>
</protein>
<dbReference type="EMBL" id="KQ762207">
    <property type="protein sequence ID" value="OAD56067.1"/>
    <property type="molecule type" value="Genomic_DNA"/>
</dbReference>
<dbReference type="Proteomes" id="UP000250275">
    <property type="component" value="Unassembled WGS sequence"/>
</dbReference>
<keyword evidence="1" id="KW-0732">Signal</keyword>